<proteinExistence type="predicted"/>
<dbReference type="CDD" id="cd00130">
    <property type="entry name" value="PAS"/>
    <property type="match status" value="2"/>
</dbReference>
<feature type="domain" description="PAC" evidence="8">
    <location>
        <begin position="212"/>
        <end position="266"/>
    </location>
</feature>
<dbReference type="Proteomes" id="UP000576087">
    <property type="component" value="Unassembled WGS sequence"/>
</dbReference>
<evidence type="ECO:0000256" key="2">
    <source>
        <dbReference type="ARBA" id="ARBA00012438"/>
    </source>
</evidence>
<dbReference type="SUPFAM" id="SSF47384">
    <property type="entry name" value="Homodimeric domain of signal transducing histidine kinase"/>
    <property type="match status" value="1"/>
</dbReference>
<dbReference type="InterPro" id="IPR004358">
    <property type="entry name" value="Sig_transdc_His_kin-like_C"/>
</dbReference>
<dbReference type="PANTHER" id="PTHR43065:SF49">
    <property type="entry name" value="HISTIDINE KINASE"/>
    <property type="match status" value="1"/>
</dbReference>
<dbReference type="PROSITE" id="PS50110">
    <property type="entry name" value="RESPONSE_REGULATORY"/>
    <property type="match status" value="1"/>
</dbReference>
<dbReference type="InterPro" id="IPR001789">
    <property type="entry name" value="Sig_transdc_resp-reg_receiver"/>
</dbReference>
<organism evidence="10 13">
    <name type="scientific">Aliirhizobium cellulosilyticum</name>
    <dbReference type="NCBI Taxonomy" id="393664"/>
    <lineage>
        <taxon>Bacteria</taxon>
        <taxon>Pseudomonadati</taxon>
        <taxon>Pseudomonadota</taxon>
        <taxon>Alphaproteobacteria</taxon>
        <taxon>Hyphomicrobiales</taxon>
        <taxon>Rhizobiaceae</taxon>
        <taxon>Aliirhizobium</taxon>
    </lineage>
</organism>
<dbReference type="SMART" id="SM00448">
    <property type="entry name" value="REC"/>
    <property type="match status" value="1"/>
</dbReference>
<sequence>MMESHDVSLLDQERYRLLVDAISDYAIYMLDPSGHVVSWNAGAQRFKGYEAAEILGHHFSRFYTNEDRLDRLPEQAIEAAVAHGHYESEGWRIRKDGTRFWAHAIIDPIWDRNGHLLGFAKVTRDLTERKKAEAELRLSEEKFQLLVNGVSDYALYMLDPDGFVTNWNAGAARIKGYTADEAIGRHFSHFYTDEDQGKGEPERNLDIARRVGRVEREGLRQRNDGTTFWAHVVIDAIRDESGNLIGFAKITRDVTEKVEAQKALTKTREDLFQAQKMEAIGQLTGGIAHDFNNLLMAIMGSLEILRKRMPDDPTLRPLIDNALQGAERGAALTQRMLAFSRRQELNMRPVDVQSLVAGMMDFLERSLRSSMRIETRFPPNLPHVLTDGVQLETALLNLVVNARDAMGEGGTVTISAERHQIGEEGGKLRSGDYLRICVRDTGEGMDPETVARATTPFFTTKGVGKGTGLGLSMVQGLTEQSGGMLSIESVRHEGTAVSLFLPTIDEEDCPKEKAQAPGNGEKLGDRPLIVLAVDDDALVLMNTTLMLEDLGHQVIEAYSGPEALSALRQEDNRIDLVITDHSMPKMTGAQLAAEIATEWPGLPVVLATGYAELPDGSGSHLPRLPKPFSQQQLSEMIGTVTGTGA</sequence>
<dbReference type="CDD" id="cd00082">
    <property type="entry name" value="HisKA"/>
    <property type="match status" value="1"/>
</dbReference>
<dbReference type="SUPFAM" id="SSF55874">
    <property type="entry name" value="ATPase domain of HSP90 chaperone/DNA topoisomerase II/histidine kinase"/>
    <property type="match status" value="1"/>
</dbReference>
<dbReference type="SUPFAM" id="SSF55785">
    <property type="entry name" value="PYP-like sensor domain (PAS domain)"/>
    <property type="match status" value="2"/>
</dbReference>
<evidence type="ECO:0000313" key="9">
    <source>
        <dbReference type="EMBL" id="MBB4346539.1"/>
    </source>
</evidence>
<dbReference type="Pfam" id="PF00072">
    <property type="entry name" value="Response_reg"/>
    <property type="match status" value="1"/>
</dbReference>
<evidence type="ECO:0000256" key="4">
    <source>
        <dbReference type="PROSITE-ProRule" id="PRU00169"/>
    </source>
</evidence>
<dbReference type="Proteomes" id="UP000524535">
    <property type="component" value="Unassembled WGS sequence"/>
</dbReference>
<dbReference type="SMART" id="SM00387">
    <property type="entry name" value="HATPase_c"/>
    <property type="match status" value="1"/>
</dbReference>
<dbReference type="InterPro" id="IPR000700">
    <property type="entry name" value="PAS-assoc_C"/>
</dbReference>
<dbReference type="InterPro" id="IPR005467">
    <property type="entry name" value="His_kinase_dom"/>
</dbReference>
<dbReference type="PROSITE" id="PS50109">
    <property type="entry name" value="HIS_KIN"/>
    <property type="match status" value="1"/>
</dbReference>
<gene>
    <name evidence="10" type="ORF">GGE31_001538</name>
    <name evidence="9" type="ORF">GGE33_000247</name>
    <name evidence="11" type="ORF">GGE35_001538</name>
</gene>
<evidence type="ECO:0000313" key="14">
    <source>
        <dbReference type="Proteomes" id="UP000576087"/>
    </source>
</evidence>
<dbReference type="PRINTS" id="PR00344">
    <property type="entry name" value="BCTRLSENSOR"/>
</dbReference>
<evidence type="ECO:0000313" key="10">
    <source>
        <dbReference type="EMBL" id="MBB4411067.1"/>
    </source>
</evidence>
<dbReference type="InterPro" id="IPR036890">
    <property type="entry name" value="HATPase_C_sf"/>
</dbReference>
<dbReference type="SUPFAM" id="SSF52172">
    <property type="entry name" value="CheY-like"/>
    <property type="match status" value="1"/>
</dbReference>
<evidence type="ECO:0000313" key="13">
    <source>
        <dbReference type="Proteomes" id="UP000524535"/>
    </source>
</evidence>
<dbReference type="PROSITE" id="PS50112">
    <property type="entry name" value="PAS"/>
    <property type="match status" value="2"/>
</dbReference>
<dbReference type="GO" id="GO:0000155">
    <property type="term" value="F:phosphorelay sensor kinase activity"/>
    <property type="evidence" value="ECO:0007669"/>
    <property type="project" value="InterPro"/>
</dbReference>
<feature type="domain" description="Response regulatory" evidence="6">
    <location>
        <begin position="529"/>
        <end position="641"/>
    </location>
</feature>
<dbReference type="EMBL" id="JACIGY010000001">
    <property type="protein sequence ID" value="MBB4411067.1"/>
    <property type="molecule type" value="Genomic_DNA"/>
</dbReference>
<dbReference type="Gene3D" id="3.40.50.2300">
    <property type="match status" value="1"/>
</dbReference>
<dbReference type="SMART" id="SM00086">
    <property type="entry name" value="PAC"/>
    <property type="match status" value="2"/>
</dbReference>
<dbReference type="AlphaFoldDB" id="A0A7W6TD75"/>
<evidence type="ECO:0000259" key="5">
    <source>
        <dbReference type="PROSITE" id="PS50109"/>
    </source>
</evidence>
<dbReference type="EMBL" id="JACIGW010000001">
    <property type="protein sequence ID" value="MBB4346539.1"/>
    <property type="molecule type" value="Genomic_DNA"/>
</dbReference>
<dbReference type="Pfam" id="PF13426">
    <property type="entry name" value="PAS_9"/>
    <property type="match status" value="2"/>
</dbReference>
<dbReference type="SMART" id="SM00388">
    <property type="entry name" value="HisKA"/>
    <property type="match status" value="1"/>
</dbReference>
<protein>
    <recommendedName>
        <fullName evidence="2">histidine kinase</fullName>
        <ecNumber evidence="2">2.7.13.3</ecNumber>
    </recommendedName>
</protein>
<comment type="caution">
    <text evidence="10">The sequence shown here is derived from an EMBL/GenBank/DDBJ whole genome shotgun (WGS) entry which is preliminary data.</text>
</comment>
<name>A0A7W6TD75_9HYPH</name>
<evidence type="ECO:0000256" key="1">
    <source>
        <dbReference type="ARBA" id="ARBA00000085"/>
    </source>
</evidence>
<feature type="domain" description="PAS" evidence="7">
    <location>
        <begin position="139"/>
        <end position="196"/>
    </location>
</feature>
<dbReference type="Pfam" id="PF02518">
    <property type="entry name" value="HATPase_c"/>
    <property type="match status" value="1"/>
</dbReference>
<dbReference type="PANTHER" id="PTHR43065">
    <property type="entry name" value="SENSOR HISTIDINE KINASE"/>
    <property type="match status" value="1"/>
</dbReference>
<feature type="domain" description="PAC" evidence="8">
    <location>
        <begin position="86"/>
        <end position="138"/>
    </location>
</feature>
<dbReference type="RefSeq" id="WP_394353624.1">
    <property type="nucleotide sequence ID" value="NZ_JACIGW010000001.1"/>
</dbReference>
<dbReference type="Gene3D" id="1.10.287.130">
    <property type="match status" value="1"/>
</dbReference>
<keyword evidence="3 4" id="KW-0597">Phosphoprotein</keyword>
<dbReference type="InterPro" id="IPR011006">
    <property type="entry name" value="CheY-like_superfamily"/>
</dbReference>
<evidence type="ECO:0000313" key="12">
    <source>
        <dbReference type="Proteomes" id="UP000520770"/>
    </source>
</evidence>
<comment type="catalytic activity">
    <reaction evidence="1">
        <text>ATP + protein L-histidine = ADP + protein N-phospho-L-histidine.</text>
        <dbReference type="EC" id="2.7.13.3"/>
    </reaction>
</comment>
<feature type="domain" description="PAS" evidence="7">
    <location>
        <begin position="11"/>
        <end position="84"/>
    </location>
</feature>
<dbReference type="InterPro" id="IPR001610">
    <property type="entry name" value="PAC"/>
</dbReference>
<dbReference type="Gene3D" id="3.30.450.20">
    <property type="entry name" value="PAS domain"/>
    <property type="match status" value="2"/>
</dbReference>
<evidence type="ECO:0000259" key="6">
    <source>
        <dbReference type="PROSITE" id="PS50110"/>
    </source>
</evidence>
<dbReference type="InterPro" id="IPR036097">
    <property type="entry name" value="HisK_dim/P_sf"/>
</dbReference>
<reference evidence="12 13" key="1">
    <citation type="submission" date="2020-08" db="EMBL/GenBank/DDBJ databases">
        <title>Genomic Encyclopedia of Type Strains, Phase IV (KMG-V): Genome sequencing to study the core and pangenomes of soil and plant-associated prokaryotes.</title>
        <authorList>
            <person name="Whitman W."/>
        </authorList>
    </citation>
    <scope>NUCLEOTIDE SEQUENCE [LARGE SCALE GENOMIC DNA]</scope>
    <source>
        <strain evidence="10 13">SEMIA 444</strain>
        <strain evidence="9 12">SEMIA 448</strain>
        <strain evidence="11 14">SEMIA 452</strain>
    </source>
</reference>
<accession>A0A7W6TD75</accession>
<feature type="modified residue" description="4-aspartylphosphate" evidence="4">
    <location>
        <position position="580"/>
    </location>
</feature>
<evidence type="ECO:0000313" key="11">
    <source>
        <dbReference type="EMBL" id="MBB4445756.1"/>
    </source>
</evidence>
<feature type="domain" description="Histidine kinase" evidence="5">
    <location>
        <begin position="286"/>
        <end position="505"/>
    </location>
</feature>
<dbReference type="InterPro" id="IPR003594">
    <property type="entry name" value="HATPase_dom"/>
</dbReference>
<dbReference type="Proteomes" id="UP000520770">
    <property type="component" value="Unassembled WGS sequence"/>
</dbReference>
<dbReference type="EC" id="2.7.13.3" evidence="2"/>
<evidence type="ECO:0000259" key="7">
    <source>
        <dbReference type="PROSITE" id="PS50112"/>
    </source>
</evidence>
<dbReference type="InterPro" id="IPR035965">
    <property type="entry name" value="PAS-like_dom_sf"/>
</dbReference>
<dbReference type="NCBIfam" id="TIGR00229">
    <property type="entry name" value="sensory_box"/>
    <property type="match status" value="2"/>
</dbReference>
<dbReference type="EMBL" id="JACIHM010000001">
    <property type="protein sequence ID" value="MBB4445756.1"/>
    <property type="molecule type" value="Genomic_DNA"/>
</dbReference>
<evidence type="ECO:0000259" key="8">
    <source>
        <dbReference type="PROSITE" id="PS50113"/>
    </source>
</evidence>
<dbReference type="InterPro" id="IPR000014">
    <property type="entry name" value="PAS"/>
</dbReference>
<dbReference type="SMART" id="SM00091">
    <property type="entry name" value="PAS"/>
    <property type="match status" value="2"/>
</dbReference>
<dbReference type="Pfam" id="PF00512">
    <property type="entry name" value="HisKA"/>
    <property type="match status" value="1"/>
</dbReference>
<dbReference type="InterPro" id="IPR003661">
    <property type="entry name" value="HisK_dim/P_dom"/>
</dbReference>
<dbReference type="PROSITE" id="PS50113">
    <property type="entry name" value="PAC"/>
    <property type="match status" value="2"/>
</dbReference>
<evidence type="ECO:0000256" key="3">
    <source>
        <dbReference type="ARBA" id="ARBA00022553"/>
    </source>
</evidence>
<dbReference type="Gene3D" id="3.30.565.10">
    <property type="entry name" value="Histidine kinase-like ATPase, C-terminal domain"/>
    <property type="match status" value="1"/>
</dbReference>
<keyword evidence="13" id="KW-1185">Reference proteome</keyword>